<feature type="non-terminal residue" evidence="2">
    <location>
        <position position="1"/>
    </location>
</feature>
<evidence type="ECO:0000256" key="1">
    <source>
        <dbReference type="SAM" id="MobiDB-lite"/>
    </source>
</evidence>
<protein>
    <submittedName>
        <fullName evidence="2">Fibrobacter succinogenes major paralogous domain-containing protein</fullName>
    </submittedName>
</protein>
<feature type="compositionally biased region" description="Polar residues" evidence="1">
    <location>
        <begin position="12"/>
        <end position="22"/>
    </location>
</feature>
<accession>A0A9D1QE50</accession>
<proteinExistence type="predicted"/>
<dbReference type="Proteomes" id="UP000823926">
    <property type="component" value="Unassembled WGS sequence"/>
</dbReference>
<sequence length="217" mass="23871">WGRKDAFPGADGSTTTQERTYQNATTIPIYGADGTTKLPEDGTGYRKISITTAGVLNGNTSKIYSIKFPLTFITSSSDWYTNNQNFQNDALWNDGSLAKSNYDPCPKGWITPPDGTWGDFSITTFLYYIQGKQITSGNNTCQNGRVYDNIAWYPAAGHRPCTGGLLAHVGYSGYYWSSTADIVDTGACRINFNMSTIDRLTKAPNRGQGFSIRCIQE</sequence>
<gene>
    <name evidence="2" type="ORF">H9888_06455</name>
</gene>
<name>A0A9D1QE50_9BACT</name>
<dbReference type="EMBL" id="DXHL01000030">
    <property type="protein sequence ID" value="HIW11121.1"/>
    <property type="molecule type" value="Genomic_DNA"/>
</dbReference>
<reference evidence="2" key="2">
    <citation type="submission" date="2021-04" db="EMBL/GenBank/DDBJ databases">
        <authorList>
            <person name="Gilroy R."/>
        </authorList>
    </citation>
    <scope>NUCLEOTIDE SEQUENCE</scope>
    <source>
        <strain evidence="2">ChiBcec15-1070</strain>
    </source>
</reference>
<evidence type="ECO:0000313" key="2">
    <source>
        <dbReference type="EMBL" id="HIW11121.1"/>
    </source>
</evidence>
<organism evidence="2 3">
    <name type="scientific">Candidatus Rikenella faecigallinarum</name>
    <dbReference type="NCBI Taxonomy" id="2838745"/>
    <lineage>
        <taxon>Bacteria</taxon>
        <taxon>Pseudomonadati</taxon>
        <taxon>Bacteroidota</taxon>
        <taxon>Bacteroidia</taxon>
        <taxon>Bacteroidales</taxon>
        <taxon>Rikenellaceae</taxon>
        <taxon>Rikenella</taxon>
    </lineage>
</organism>
<feature type="region of interest" description="Disordered" evidence="1">
    <location>
        <begin position="1"/>
        <end position="22"/>
    </location>
</feature>
<evidence type="ECO:0000313" key="3">
    <source>
        <dbReference type="Proteomes" id="UP000823926"/>
    </source>
</evidence>
<dbReference type="AlphaFoldDB" id="A0A9D1QE50"/>
<reference evidence="2" key="1">
    <citation type="journal article" date="2021" name="PeerJ">
        <title>Extensive microbial diversity within the chicken gut microbiome revealed by metagenomics and culture.</title>
        <authorList>
            <person name="Gilroy R."/>
            <person name="Ravi A."/>
            <person name="Getino M."/>
            <person name="Pursley I."/>
            <person name="Horton D.L."/>
            <person name="Alikhan N.F."/>
            <person name="Baker D."/>
            <person name="Gharbi K."/>
            <person name="Hall N."/>
            <person name="Watson M."/>
            <person name="Adriaenssens E.M."/>
            <person name="Foster-Nyarko E."/>
            <person name="Jarju S."/>
            <person name="Secka A."/>
            <person name="Antonio M."/>
            <person name="Oren A."/>
            <person name="Chaudhuri R.R."/>
            <person name="La Ragione R."/>
            <person name="Hildebrand F."/>
            <person name="Pallen M.J."/>
        </authorList>
    </citation>
    <scope>NUCLEOTIDE SEQUENCE</scope>
    <source>
        <strain evidence="2">ChiBcec15-1070</strain>
    </source>
</reference>
<comment type="caution">
    <text evidence="2">The sequence shown here is derived from an EMBL/GenBank/DDBJ whole genome shotgun (WGS) entry which is preliminary data.</text>
</comment>